<dbReference type="InterPro" id="IPR050087">
    <property type="entry name" value="AON_synthase_class-II"/>
</dbReference>
<evidence type="ECO:0000313" key="9">
    <source>
        <dbReference type="Proteomes" id="UP000199310"/>
    </source>
</evidence>
<evidence type="ECO:0000256" key="5">
    <source>
        <dbReference type="ARBA" id="ARBA00022898"/>
    </source>
</evidence>
<dbReference type="GO" id="GO:0030170">
    <property type="term" value="F:pyridoxal phosphate binding"/>
    <property type="evidence" value="ECO:0007669"/>
    <property type="project" value="InterPro"/>
</dbReference>
<protein>
    <submittedName>
        <fullName evidence="8">8-amino-7-oxononanoate synthase</fullName>
    </submittedName>
</protein>
<keyword evidence="5 6" id="KW-0663">Pyridoxal phosphate</keyword>
<dbReference type="InterPro" id="IPR015421">
    <property type="entry name" value="PyrdxlP-dep_Trfase_major"/>
</dbReference>
<dbReference type="RefSeq" id="WP_089900304.1">
    <property type="nucleotide sequence ID" value="NZ_FOJG01000002.1"/>
</dbReference>
<reference evidence="9" key="1">
    <citation type="submission" date="2016-10" db="EMBL/GenBank/DDBJ databases">
        <authorList>
            <person name="Varghese N."/>
            <person name="Submissions S."/>
        </authorList>
    </citation>
    <scope>NUCLEOTIDE SEQUENCE [LARGE SCALE GENOMIC DNA]</scope>
    <source>
        <strain evidence="9">DSM 3695</strain>
    </source>
</reference>
<dbReference type="Gene3D" id="3.90.1150.10">
    <property type="entry name" value="Aspartate Aminotransferase, domain 1"/>
    <property type="match status" value="1"/>
</dbReference>
<keyword evidence="4" id="KW-0808">Transferase</keyword>
<comment type="similarity">
    <text evidence="3">Belongs to the class-II pyridoxal-phosphate-dependent aminotransferase family. BioF subfamily.</text>
</comment>
<evidence type="ECO:0000313" key="8">
    <source>
        <dbReference type="EMBL" id="SEW53195.1"/>
    </source>
</evidence>
<dbReference type="PANTHER" id="PTHR13693:SF77">
    <property type="entry name" value="8-AMINO-7-OXONONANOATE SYNTHASE"/>
    <property type="match status" value="1"/>
</dbReference>
<evidence type="ECO:0000256" key="3">
    <source>
        <dbReference type="ARBA" id="ARBA00010008"/>
    </source>
</evidence>
<comment type="cofactor">
    <cofactor evidence="1 6">
        <name>pyridoxal 5'-phosphate</name>
        <dbReference type="ChEBI" id="CHEBI:597326"/>
    </cofactor>
</comment>
<evidence type="ECO:0000256" key="4">
    <source>
        <dbReference type="ARBA" id="ARBA00022679"/>
    </source>
</evidence>
<dbReference type="InterPro" id="IPR001917">
    <property type="entry name" value="Aminotrans_II_pyridoxalP_BS"/>
</dbReference>
<dbReference type="InterPro" id="IPR015424">
    <property type="entry name" value="PyrdxlP-dep_Trfase"/>
</dbReference>
<gene>
    <name evidence="8" type="ORF">SAMN04488122_5371</name>
</gene>
<dbReference type="InterPro" id="IPR004839">
    <property type="entry name" value="Aminotransferase_I/II_large"/>
</dbReference>
<dbReference type="Pfam" id="PF00155">
    <property type="entry name" value="Aminotran_1_2"/>
    <property type="match status" value="1"/>
</dbReference>
<organism evidence="8 9">
    <name type="scientific">Chitinophaga arvensicola</name>
    <dbReference type="NCBI Taxonomy" id="29529"/>
    <lineage>
        <taxon>Bacteria</taxon>
        <taxon>Pseudomonadati</taxon>
        <taxon>Bacteroidota</taxon>
        <taxon>Chitinophagia</taxon>
        <taxon>Chitinophagales</taxon>
        <taxon>Chitinophagaceae</taxon>
        <taxon>Chitinophaga</taxon>
    </lineage>
</organism>
<sequence>MSKDRTSFLTRLLDERREQQSFRELRLPGDKVDFCSNDYLGLTRNADVRAYIHRLMEERHPAHGSTGSRLLAGNYEWIGSVEQDLANFHQAAAGLLYNSGYDANLGVFSCLGRKGDTIIYDQLIHASIRDGVRLSAAQAFSFFHNDITDLEKKLKHASGNIFVAVESVYSMDGDLAPLAAIAAVCGQYGAHLIVDEAHATGVIGEAGEGLVQHLQLTAACFARIHTFGKAVGCHGAVVLGSGELRDYLINFSRSFIYTTSLPPAALAAIEAGYATFPYMQAERKKLAALIAQFRAGVATSALLPGTTPIQAVLTRGNEHTRNVAQRLQQEGLDVRPILHPTVPKGSERLRIVLHSFNTTAEVDHLIKVLSA</sequence>
<keyword evidence="9" id="KW-1185">Reference proteome</keyword>
<accession>A0A1I0SA69</accession>
<dbReference type="GO" id="GO:0016740">
    <property type="term" value="F:transferase activity"/>
    <property type="evidence" value="ECO:0007669"/>
    <property type="project" value="UniProtKB-KW"/>
</dbReference>
<dbReference type="STRING" id="29529.SAMN04488122_5371"/>
<comment type="pathway">
    <text evidence="2">Lipid metabolism.</text>
</comment>
<evidence type="ECO:0000256" key="6">
    <source>
        <dbReference type="RuleBase" id="RU003693"/>
    </source>
</evidence>
<dbReference type="PANTHER" id="PTHR13693">
    <property type="entry name" value="CLASS II AMINOTRANSFERASE/8-AMINO-7-OXONONANOATE SYNTHASE"/>
    <property type="match status" value="1"/>
</dbReference>
<dbReference type="AlphaFoldDB" id="A0A1I0SA69"/>
<dbReference type="Proteomes" id="UP000199310">
    <property type="component" value="Unassembled WGS sequence"/>
</dbReference>
<dbReference type="InterPro" id="IPR015422">
    <property type="entry name" value="PyrdxlP-dep_Trfase_small"/>
</dbReference>
<dbReference type="Gene3D" id="3.40.640.10">
    <property type="entry name" value="Type I PLP-dependent aspartate aminotransferase-like (Major domain)"/>
    <property type="match status" value="1"/>
</dbReference>
<dbReference type="EMBL" id="FOJG01000002">
    <property type="protein sequence ID" value="SEW53195.1"/>
    <property type="molecule type" value="Genomic_DNA"/>
</dbReference>
<evidence type="ECO:0000259" key="7">
    <source>
        <dbReference type="Pfam" id="PF00155"/>
    </source>
</evidence>
<dbReference type="OrthoDB" id="9807157at2"/>
<evidence type="ECO:0000256" key="1">
    <source>
        <dbReference type="ARBA" id="ARBA00001933"/>
    </source>
</evidence>
<dbReference type="PROSITE" id="PS00599">
    <property type="entry name" value="AA_TRANSFER_CLASS_2"/>
    <property type="match status" value="1"/>
</dbReference>
<evidence type="ECO:0000256" key="2">
    <source>
        <dbReference type="ARBA" id="ARBA00005189"/>
    </source>
</evidence>
<dbReference type="SUPFAM" id="SSF53383">
    <property type="entry name" value="PLP-dependent transferases"/>
    <property type="match status" value="1"/>
</dbReference>
<name>A0A1I0SA69_9BACT</name>
<feature type="domain" description="Aminotransferase class I/classII large" evidence="7">
    <location>
        <begin position="30"/>
        <end position="369"/>
    </location>
</feature>
<proteinExistence type="inferred from homology"/>